<dbReference type="AlphaFoldDB" id="A0ABC9VEY9"/>
<dbReference type="InterPro" id="IPR050901">
    <property type="entry name" value="BP-dep_ABC_trans_perm"/>
</dbReference>
<evidence type="ECO:0000313" key="9">
    <source>
        <dbReference type="EMBL" id="EZP77185.1"/>
    </source>
</evidence>
<evidence type="ECO:0000256" key="3">
    <source>
        <dbReference type="ARBA" id="ARBA00022475"/>
    </source>
</evidence>
<name>A0ABC9VEY9_9BACL</name>
<keyword evidence="6 7" id="KW-0472">Membrane</keyword>
<feature type="domain" description="ABC transmembrane type-1" evidence="8">
    <location>
        <begin position="74"/>
        <end position="265"/>
    </location>
</feature>
<dbReference type="EMBL" id="AOTZ01000004">
    <property type="protein sequence ID" value="EZP77185.1"/>
    <property type="molecule type" value="Genomic_DNA"/>
</dbReference>
<comment type="subcellular location">
    <subcellularLocation>
        <location evidence="1 7">Cell membrane</location>
        <topology evidence="1 7">Multi-pass membrane protein</topology>
    </subcellularLocation>
</comment>
<evidence type="ECO:0000256" key="6">
    <source>
        <dbReference type="ARBA" id="ARBA00023136"/>
    </source>
</evidence>
<feature type="transmembrane region" description="Helical" evidence="7">
    <location>
        <begin position="243"/>
        <end position="265"/>
    </location>
</feature>
<dbReference type="PROSITE" id="PS50928">
    <property type="entry name" value="ABC_TM1"/>
    <property type="match status" value="1"/>
</dbReference>
<evidence type="ECO:0000256" key="5">
    <source>
        <dbReference type="ARBA" id="ARBA00022989"/>
    </source>
</evidence>
<protein>
    <submittedName>
        <fullName evidence="9">Inner membrane ABC transporter permease ycjP</fullName>
    </submittedName>
</protein>
<evidence type="ECO:0000256" key="7">
    <source>
        <dbReference type="RuleBase" id="RU363032"/>
    </source>
</evidence>
<organism evidence="9 10">
    <name type="scientific">Parageobacillus genomosp. 1</name>
    <dbReference type="NCBI Taxonomy" id="1295642"/>
    <lineage>
        <taxon>Bacteria</taxon>
        <taxon>Bacillati</taxon>
        <taxon>Bacillota</taxon>
        <taxon>Bacilli</taxon>
        <taxon>Bacillales</taxon>
        <taxon>Anoxybacillaceae</taxon>
        <taxon>Parageobacillus</taxon>
    </lineage>
</organism>
<dbReference type="GO" id="GO:0005886">
    <property type="term" value="C:plasma membrane"/>
    <property type="evidence" value="ECO:0007669"/>
    <property type="project" value="UniProtKB-SubCell"/>
</dbReference>
<gene>
    <name evidence="9" type="ORF">H839_06069</name>
</gene>
<comment type="caution">
    <text evidence="9">The sequence shown here is derived from an EMBL/GenBank/DDBJ whole genome shotgun (WGS) entry which is preliminary data.</text>
</comment>
<dbReference type="RefSeq" id="WP_043904332.1">
    <property type="nucleotide sequence ID" value="NZ_CM002692.1"/>
</dbReference>
<sequence length="280" mass="31601">MVTKRGMVHRFIFYCLLVLTVVTTVFPFLVMLSTALKSNQEALAYPPTFVPSEITFEHFRDVLNPEKFPYWTYFKNSMVISLSTAFLAVVVGTLGAYSFARLQYKGKGLFQKGVMLIYMFSGVLLVVPLYQMVTAVGLYDSKISLVVTYIVLTLPVSLYMLGNYFRTIPESLEEAAMIDGLSRVQVIFRIVLPLSLPAIVSVFIYVFMIAWNEYLFASVFIISEENMTLPLGLSHLFHTKHYVWGRMMAASLLTALPIVILYALVEKHFSSGLTEGGVKE</sequence>
<dbReference type="SUPFAM" id="SSF161098">
    <property type="entry name" value="MetI-like"/>
    <property type="match status" value="1"/>
</dbReference>
<keyword evidence="3" id="KW-1003">Cell membrane</keyword>
<dbReference type="Proteomes" id="UP000023566">
    <property type="component" value="Chromosome"/>
</dbReference>
<proteinExistence type="inferred from homology"/>
<dbReference type="Gene3D" id="1.10.3720.10">
    <property type="entry name" value="MetI-like"/>
    <property type="match status" value="1"/>
</dbReference>
<dbReference type="PANTHER" id="PTHR32243">
    <property type="entry name" value="MALTOSE TRANSPORT SYSTEM PERMEASE-RELATED"/>
    <property type="match status" value="1"/>
</dbReference>
<dbReference type="InterPro" id="IPR035906">
    <property type="entry name" value="MetI-like_sf"/>
</dbReference>
<feature type="transmembrane region" description="Helical" evidence="7">
    <location>
        <begin position="112"/>
        <end position="131"/>
    </location>
</feature>
<dbReference type="PANTHER" id="PTHR32243:SF18">
    <property type="entry name" value="INNER MEMBRANE ABC TRANSPORTER PERMEASE PROTEIN YCJP"/>
    <property type="match status" value="1"/>
</dbReference>
<evidence type="ECO:0000256" key="1">
    <source>
        <dbReference type="ARBA" id="ARBA00004651"/>
    </source>
</evidence>
<evidence type="ECO:0000256" key="4">
    <source>
        <dbReference type="ARBA" id="ARBA00022692"/>
    </source>
</evidence>
<reference evidence="9 10" key="1">
    <citation type="journal article" date="2014" name="Appl. Microbiol. Biotechnol.">
        <title>Transformable facultative thermophile Geobacillus stearothermophilus NUB3621 as a host strain for metabolic engineering.</title>
        <authorList>
            <person name="Blanchard K."/>
            <person name="Robic S."/>
            <person name="Matsumura I."/>
        </authorList>
    </citation>
    <scope>NUCLEOTIDE SEQUENCE [LARGE SCALE GENOMIC DNA]</scope>
    <source>
        <strain evidence="9 10">NUB3621</strain>
    </source>
</reference>
<keyword evidence="2 7" id="KW-0813">Transport</keyword>
<keyword evidence="5 7" id="KW-1133">Transmembrane helix</keyword>
<keyword evidence="10" id="KW-1185">Reference proteome</keyword>
<evidence type="ECO:0000259" key="8">
    <source>
        <dbReference type="PROSITE" id="PS50928"/>
    </source>
</evidence>
<accession>A0ABC9VEY9</accession>
<feature type="transmembrane region" description="Helical" evidence="7">
    <location>
        <begin position="78"/>
        <end position="100"/>
    </location>
</feature>
<dbReference type="InterPro" id="IPR000515">
    <property type="entry name" value="MetI-like"/>
</dbReference>
<evidence type="ECO:0000256" key="2">
    <source>
        <dbReference type="ARBA" id="ARBA00022448"/>
    </source>
</evidence>
<feature type="transmembrane region" description="Helical" evidence="7">
    <location>
        <begin position="186"/>
        <end position="211"/>
    </location>
</feature>
<dbReference type="Pfam" id="PF00528">
    <property type="entry name" value="BPD_transp_1"/>
    <property type="match status" value="1"/>
</dbReference>
<feature type="transmembrane region" description="Helical" evidence="7">
    <location>
        <begin position="12"/>
        <end position="36"/>
    </location>
</feature>
<dbReference type="CDD" id="cd06261">
    <property type="entry name" value="TM_PBP2"/>
    <property type="match status" value="1"/>
</dbReference>
<feature type="transmembrane region" description="Helical" evidence="7">
    <location>
        <begin position="143"/>
        <end position="165"/>
    </location>
</feature>
<comment type="similarity">
    <text evidence="7">Belongs to the binding-protein-dependent transport system permease family.</text>
</comment>
<evidence type="ECO:0000313" key="10">
    <source>
        <dbReference type="Proteomes" id="UP000023566"/>
    </source>
</evidence>
<keyword evidence="4 7" id="KW-0812">Transmembrane</keyword>